<comment type="caution">
    <text evidence="1">The sequence shown here is derived from an EMBL/GenBank/DDBJ whole genome shotgun (WGS) entry which is preliminary data.</text>
</comment>
<dbReference type="EMBL" id="JAOYOD010000010">
    <property type="protein sequence ID" value="MCV9389513.1"/>
    <property type="molecule type" value="Genomic_DNA"/>
</dbReference>
<organism evidence="1 2">
    <name type="scientific">Reichenbachiella ulvae</name>
    <dbReference type="NCBI Taxonomy" id="2980104"/>
    <lineage>
        <taxon>Bacteria</taxon>
        <taxon>Pseudomonadati</taxon>
        <taxon>Bacteroidota</taxon>
        <taxon>Cytophagia</taxon>
        <taxon>Cytophagales</taxon>
        <taxon>Reichenbachiellaceae</taxon>
        <taxon>Reichenbachiella</taxon>
    </lineage>
</organism>
<name>A0ABT3D118_9BACT</name>
<dbReference type="Pfam" id="PF12741">
    <property type="entry name" value="SusD-like"/>
    <property type="match status" value="1"/>
</dbReference>
<keyword evidence="2" id="KW-1185">Reference proteome</keyword>
<protein>
    <submittedName>
        <fullName evidence="1">SusD/RagB family nutrient-binding outer membrane lipoprotein</fullName>
    </submittedName>
</protein>
<evidence type="ECO:0000313" key="2">
    <source>
        <dbReference type="Proteomes" id="UP001300692"/>
    </source>
</evidence>
<gene>
    <name evidence="1" type="ORF">N7U62_22860</name>
</gene>
<dbReference type="Gene3D" id="1.25.40.390">
    <property type="match status" value="1"/>
</dbReference>
<keyword evidence="1" id="KW-0449">Lipoprotein</keyword>
<sequence length="141" mass="15694">MSDQNADVGEGFEGVWPGIDAGLAPSALTAPENFVQNNSRMNTTLRGEFNGDNARSWTIMPIAEVWFLRAEGALNGWNIGKTGSRSLRRRLVVLNTGIKLIEHLPCFKRSQPSGRYQLAWGDGKCTDCRKSNCSKIHWWIA</sequence>
<dbReference type="InterPro" id="IPR011990">
    <property type="entry name" value="TPR-like_helical_dom_sf"/>
</dbReference>
<dbReference type="SUPFAM" id="SSF48452">
    <property type="entry name" value="TPR-like"/>
    <property type="match status" value="1"/>
</dbReference>
<reference evidence="1 2" key="1">
    <citation type="submission" date="2022-10" db="EMBL/GenBank/DDBJ databases">
        <title>Comparative genomics and taxonomic characterization of three novel marine species of genus Reichenbachiella exhibiting antioxidant and polysaccharide degradation activities.</title>
        <authorList>
            <person name="Muhammad N."/>
            <person name="Lee Y.-J."/>
            <person name="Ko J."/>
            <person name="Kim S.-G."/>
        </authorList>
    </citation>
    <scope>NUCLEOTIDE SEQUENCE [LARGE SCALE GENOMIC DNA]</scope>
    <source>
        <strain evidence="1 2">ABR2-5</strain>
    </source>
</reference>
<accession>A0ABT3D118</accession>
<dbReference type="RefSeq" id="WP_264140494.1">
    <property type="nucleotide sequence ID" value="NZ_JAOYOD010000010.1"/>
</dbReference>
<evidence type="ECO:0000313" key="1">
    <source>
        <dbReference type="EMBL" id="MCV9389513.1"/>
    </source>
</evidence>
<proteinExistence type="predicted"/>
<dbReference type="Proteomes" id="UP001300692">
    <property type="component" value="Unassembled WGS sequence"/>
</dbReference>
<dbReference type="InterPro" id="IPR024302">
    <property type="entry name" value="SusD-like"/>
</dbReference>